<comment type="similarity">
    <text evidence="8">Belongs to the P-Pant transferase superfamily. AcpS family.</text>
</comment>
<evidence type="ECO:0000256" key="2">
    <source>
        <dbReference type="ARBA" id="ARBA00022679"/>
    </source>
</evidence>
<keyword evidence="7 8" id="KW-0275">Fatty acid biosynthesis</keyword>
<dbReference type="Gene3D" id="3.90.470.20">
    <property type="entry name" value="4'-phosphopantetheinyl transferase domain"/>
    <property type="match status" value="1"/>
</dbReference>
<dbReference type="NCBIfam" id="TIGR00556">
    <property type="entry name" value="pantethn_trn"/>
    <property type="match status" value="1"/>
</dbReference>
<protein>
    <recommendedName>
        <fullName evidence="8">Holo-[acyl-carrier-protein] synthase</fullName>
        <shortName evidence="8">Holo-ACP synthase</shortName>
        <ecNumber evidence="8">2.7.8.7</ecNumber>
    </recommendedName>
    <alternativeName>
        <fullName evidence="8">4'-phosphopantetheinyl transferase AcpS</fullName>
    </alternativeName>
</protein>
<gene>
    <name evidence="8" type="primary">acpS</name>
    <name evidence="10" type="ORF">NZ47_01890</name>
</gene>
<feature type="binding site" evidence="8">
    <location>
        <position position="56"/>
    </location>
    <ligand>
        <name>Mg(2+)</name>
        <dbReference type="ChEBI" id="CHEBI:18420"/>
    </ligand>
</feature>
<keyword evidence="11" id="KW-1185">Reference proteome</keyword>
<dbReference type="InterPro" id="IPR008278">
    <property type="entry name" value="4-PPantetheinyl_Trfase_dom"/>
</dbReference>
<feature type="domain" description="4'-phosphopantetheinyl transferase" evidence="9">
    <location>
        <begin position="4"/>
        <end position="93"/>
    </location>
</feature>
<dbReference type="Pfam" id="PF01648">
    <property type="entry name" value="ACPS"/>
    <property type="match status" value="1"/>
</dbReference>
<comment type="catalytic activity">
    <reaction evidence="8">
        <text>apo-[ACP] + CoA = holo-[ACP] + adenosine 3',5'-bisphosphate + H(+)</text>
        <dbReference type="Rhea" id="RHEA:12068"/>
        <dbReference type="Rhea" id="RHEA-COMP:9685"/>
        <dbReference type="Rhea" id="RHEA-COMP:9690"/>
        <dbReference type="ChEBI" id="CHEBI:15378"/>
        <dbReference type="ChEBI" id="CHEBI:29999"/>
        <dbReference type="ChEBI" id="CHEBI:57287"/>
        <dbReference type="ChEBI" id="CHEBI:58343"/>
        <dbReference type="ChEBI" id="CHEBI:64479"/>
        <dbReference type="EC" id="2.7.8.7"/>
    </reaction>
</comment>
<evidence type="ECO:0000256" key="5">
    <source>
        <dbReference type="ARBA" id="ARBA00022842"/>
    </source>
</evidence>
<dbReference type="InterPro" id="IPR002582">
    <property type="entry name" value="ACPS"/>
</dbReference>
<evidence type="ECO:0000256" key="4">
    <source>
        <dbReference type="ARBA" id="ARBA00022832"/>
    </source>
</evidence>
<keyword evidence="1 8" id="KW-0444">Lipid biosynthesis</keyword>
<evidence type="ECO:0000259" key="9">
    <source>
        <dbReference type="Pfam" id="PF01648"/>
    </source>
</evidence>
<keyword evidence="8" id="KW-0963">Cytoplasm</keyword>
<feature type="binding site" evidence="8">
    <location>
        <position position="8"/>
    </location>
    <ligand>
        <name>Mg(2+)</name>
        <dbReference type="ChEBI" id="CHEBI:18420"/>
    </ligand>
</feature>
<comment type="subcellular location">
    <subcellularLocation>
        <location evidence="8">Cytoplasm</location>
    </subcellularLocation>
</comment>
<evidence type="ECO:0000256" key="6">
    <source>
        <dbReference type="ARBA" id="ARBA00023098"/>
    </source>
</evidence>
<evidence type="ECO:0000256" key="8">
    <source>
        <dbReference type="HAMAP-Rule" id="MF_00101"/>
    </source>
</evidence>
<dbReference type="EMBL" id="JSCE01000037">
    <property type="protein sequence ID" value="KHM52897.1"/>
    <property type="molecule type" value="Genomic_DNA"/>
</dbReference>
<keyword evidence="4 8" id="KW-0276">Fatty acid metabolism</keyword>
<dbReference type="SUPFAM" id="SSF56214">
    <property type="entry name" value="4'-phosphopantetheinyl transferase"/>
    <property type="match status" value="1"/>
</dbReference>
<evidence type="ECO:0000256" key="1">
    <source>
        <dbReference type="ARBA" id="ARBA00022516"/>
    </source>
</evidence>
<sequence length="123" mass="13416">MIIGIGVDIIELDRVKRAISSEAFIKRVYSAGEIEYCKARGKSSVQSFAGRFAAKEAILKAFGTGLRGGELVDIDVYNDELGCPRVRLHGWFGELAEKKGVKNIWISISHSKNSAVAQCVLEG</sequence>
<evidence type="ECO:0000256" key="3">
    <source>
        <dbReference type="ARBA" id="ARBA00022723"/>
    </source>
</evidence>
<comment type="function">
    <text evidence="8">Transfers the 4'-phosphopantetheine moiety from coenzyme A to a Ser of acyl-carrier-protein.</text>
</comment>
<comment type="cofactor">
    <cofactor evidence="8">
        <name>Mg(2+)</name>
        <dbReference type="ChEBI" id="CHEBI:18420"/>
    </cofactor>
</comment>
<name>A0A0B2K487_9FIRM</name>
<dbReference type="AlphaFoldDB" id="A0A0B2K487"/>
<dbReference type="EC" id="2.7.8.7" evidence="8"/>
<dbReference type="Proteomes" id="UP000030993">
    <property type="component" value="Unassembled WGS sequence"/>
</dbReference>
<reference evidence="10 11" key="1">
    <citation type="journal article" date="2013" name="PLoS ONE">
        <title>Identification and characterization of three novel lipases belonging to families II and V from Anaerovibrio lipolyticus 5ST.</title>
        <authorList>
            <person name="Prive F."/>
            <person name="Kaderbhai N.N."/>
            <person name="Girdwood S."/>
            <person name="Worgan H.J."/>
            <person name="Pinloche E."/>
            <person name="Scollan N.D."/>
            <person name="Huws S.A."/>
            <person name="Newbold C.J."/>
        </authorList>
    </citation>
    <scope>NUCLEOTIDE SEQUENCE [LARGE SCALE GENOMIC DNA]</scope>
    <source>
        <strain evidence="10 11">5S</strain>
    </source>
</reference>
<keyword evidence="5 8" id="KW-0460">Magnesium</keyword>
<evidence type="ECO:0000313" key="10">
    <source>
        <dbReference type="EMBL" id="KHM52897.1"/>
    </source>
</evidence>
<dbReference type="GO" id="GO:0000287">
    <property type="term" value="F:magnesium ion binding"/>
    <property type="evidence" value="ECO:0007669"/>
    <property type="project" value="UniProtKB-UniRule"/>
</dbReference>
<comment type="caution">
    <text evidence="10">The sequence shown here is derived from an EMBL/GenBank/DDBJ whole genome shotgun (WGS) entry which is preliminary data.</text>
</comment>
<keyword evidence="6 8" id="KW-0443">Lipid metabolism</keyword>
<dbReference type="InterPro" id="IPR037143">
    <property type="entry name" value="4-PPantetheinyl_Trfase_dom_sf"/>
</dbReference>
<keyword evidence="3 8" id="KW-0479">Metal-binding</keyword>
<dbReference type="GO" id="GO:0008897">
    <property type="term" value="F:holo-[acyl-carrier-protein] synthase activity"/>
    <property type="evidence" value="ECO:0007669"/>
    <property type="project" value="UniProtKB-UniRule"/>
</dbReference>
<organism evidence="10 11">
    <name type="scientific">Anaerovibrio lipolyticus</name>
    <dbReference type="NCBI Taxonomy" id="82374"/>
    <lineage>
        <taxon>Bacteria</taxon>
        <taxon>Bacillati</taxon>
        <taxon>Bacillota</taxon>
        <taxon>Negativicutes</taxon>
        <taxon>Selenomonadales</taxon>
        <taxon>Selenomonadaceae</taxon>
        <taxon>Anaerovibrio</taxon>
    </lineage>
</organism>
<dbReference type="eggNOG" id="COG0736">
    <property type="taxonomic scope" value="Bacteria"/>
</dbReference>
<proteinExistence type="inferred from homology"/>
<dbReference type="RefSeq" id="WP_039206010.1">
    <property type="nucleotide sequence ID" value="NZ_JSCE01000037.1"/>
</dbReference>
<dbReference type="NCBIfam" id="TIGR00516">
    <property type="entry name" value="acpS"/>
    <property type="match status" value="1"/>
</dbReference>
<keyword evidence="2 8" id="KW-0808">Transferase</keyword>
<dbReference type="InterPro" id="IPR004568">
    <property type="entry name" value="Ppantetheine-prot_Trfase_dom"/>
</dbReference>
<dbReference type="STRING" id="82374.NZ47_01890"/>
<dbReference type="GO" id="GO:0005737">
    <property type="term" value="C:cytoplasm"/>
    <property type="evidence" value="ECO:0007669"/>
    <property type="project" value="UniProtKB-SubCell"/>
</dbReference>
<evidence type="ECO:0000256" key="7">
    <source>
        <dbReference type="ARBA" id="ARBA00023160"/>
    </source>
</evidence>
<accession>A0A0B2K487</accession>
<evidence type="ECO:0000313" key="11">
    <source>
        <dbReference type="Proteomes" id="UP000030993"/>
    </source>
</evidence>
<dbReference type="HAMAP" id="MF_00101">
    <property type="entry name" value="AcpS"/>
    <property type="match status" value="1"/>
</dbReference>
<dbReference type="GO" id="GO:0006633">
    <property type="term" value="P:fatty acid biosynthetic process"/>
    <property type="evidence" value="ECO:0007669"/>
    <property type="project" value="UniProtKB-UniRule"/>
</dbReference>